<dbReference type="EMBL" id="BSXT01003539">
    <property type="protein sequence ID" value="GMF54578.1"/>
    <property type="molecule type" value="Genomic_DNA"/>
</dbReference>
<evidence type="ECO:0000313" key="2">
    <source>
        <dbReference type="Proteomes" id="UP001165121"/>
    </source>
</evidence>
<organism evidence="1 2">
    <name type="scientific">Phytophthora fragariaefolia</name>
    <dbReference type="NCBI Taxonomy" id="1490495"/>
    <lineage>
        <taxon>Eukaryota</taxon>
        <taxon>Sar</taxon>
        <taxon>Stramenopiles</taxon>
        <taxon>Oomycota</taxon>
        <taxon>Peronosporomycetes</taxon>
        <taxon>Peronosporales</taxon>
        <taxon>Peronosporaceae</taxon>
        <taxon>Phytophthora</taxon>
    </lineage>
</organism>
<protein>
    <submittedName>
        <fullName evidence="1">Unnamed protein product</fullName>
    </submittedName>
</protein>
<accession>A0A9W7D4M9</accession>
<dbReference type="AlphaFoldDB" id="A0A9W7D4M9"/>
<name>A0A9W7D4M9_9STRA</name>
<reference evidence="1" key="1">
    <citation type="submission" date="2023-04" db="EMBL/GenBank/DDBJ databases">
        <title>Phytophthora fragariaefolia NBRC 109709.</title>
        <authorList>
            <person name="Ichikawa N."/>
            <person name="Sato H."/>
            <person name="Tonouchi N."/>
        </authorList>
    </citation>
    <scope>NUCLEOTIDE SEQUENCE</scope>
    <source>
        <strain evidence="1">NBRC 109709</strain>
    </source>
</reference>
<comment type="caution">
    <text evidence="1">The sequence shown here is derived from an EMBL/GenBank/DDBJ whole genome shotgun (WGS) entry which is preliminary data.</text>
</comment>
<sequence>MDQSKTKPDLGPSPFVPDAADLTTSRSFGLLDDAAPVNMTDSTSPLYGVAHIKTNLIINKLFSNDAWI</sequence>
<keyword evidence="2" id="KW-1185">Reference proteome</keyword>
<dbReference type="OrthoDB" id="119269at2759"/>
<evidence type="ECO:0000313" key="1">
    <source>
        <dbReference type="EMBL" id="GMF54578.1"/>
    </source>
</evidence>
<gene>
    <name evidence="1" type="ORF">Pfra01_002280500</name>
</gene>
<dbReference type="Proteomes" id="UP001165121">
    <property type="component" value="Unassembled WGS sequence"/>
</dbReference>
<proteinExistence type="predicted"/>